<gene>
    <name evidence="2" type="ORF">AK812_SmicGene13787</name>
</gene>
<accession>A0A1Q9E7A2</accession>
<keyword evidence="3" id="KW-1185">Reference proteome</keyword>
<name>A0A1Q9E7A2_SYMMI</name>
<dbReference type="Gene3D" id="3.30.420.10">
    <property type="entry name" value="Ribonuclease H-like superfamily/Ribonuclease H"/>
    <property type="match status" value="1"/>
</dbReference>
<dbReference type="GO" id="GO:0003676">
    <property type="term" value="F:nucleic acid binding"/>
    <property type="evidence" value="ECO:0007669"/>
    <property type="project" value="InterPro"/>
</dbReference>
<evidence type="ECO:0000313" key="2">
    <source>
        <dbReference type="EMBL" id="OLQ03299.1"/>
    </source>
</evidence>
<dbReference type="OrthoDB" id="449242at2759"/>
<feature type="domain" description="Integrase catalytic" evidence="1">
    <location>
        <begin position="211"/>
        <end position="387"/>
    </location>
</feature>
<dbReference type="InterPro" id="IPR001584">
    <property type="entry name" value="Integrase_cat-core"/>
</dbReference>
<dbReference type="SUPFAM" id="SSF53098">
    <property type="entry name" value="Ribonuclease H-like"/>
    <property type="match status" value="1"/>
</dbReference>
<dbReference type="EMBL" id="LSRX01000240">
    <property type="protein sequence ID" value="OLQ03299.1"/>
    <property type="molecule type" value="Genomic_DNA"/>
</dbReference>
<comment type="caution">
    <text evidence="2">The sequence shown here is derived from an EMBL/GenBank/DDBJ whole genome shotgun (WGS) entry which is preliminary data.</text>
</comment>
<dbReference type="GO" id="GO:0015074">
    <property type="term" value="P:DNA integration"/>
    <property type="evidence" value="ECO:0007669"/>
    <property type="project" value="InterPro"/>
</dbReference>
<dbReference type="Proteomes" id="UP000186817">
    <property type="component" value="Unassembled WGS sequence"/>
</dbReference>
<reference evidence="2 3" key="1">
    <citation type="submission" date="2016-02" db="EMBL/GenBank/DDBJ databases">
        <title>Genome analysis of coral dinoflagellate symbionts highlights evolutionary adaptations to a symbiotic lifestyle.</title>
        <authorList>
            <person name="Aranda M."/>
            <person name="Li Y."/>
            <person name="Liew Y.J."/>
            <person name="Baumgarten S."/>
            <person name="Simakov O."/>
            <person name="Wilson M."/>
            <person name="Piel J."/>
            <person name="Ashoor H."/>
            <person name="Bougouffa S."/>
            <person name="Bajic V.B."/>
            <person name="Ryu T."/>
            <person name="Ravasi T."/>
            <person name="Bayer T."/>
            <person name="Micklem G."/>
            <person name="Kim H."/>
            <person name="Bhak J."/>
            <person name="Lajeunesse T.C."/>
            <person name="Voolstra C.R."/>
        </authorList>
    </citation>
    <scope>NUCLEOTIDE SEQUENCE [LARGE SCALE GENOMIC DNA]</scope>
    <source>
        <strain evidence="2 3">CCMP2467</strain>
    </source>
</reference>
<evidence type="ECO:0000313" key="3">
    <source>
        <dbReference type="Proteomes" id="UP000186817"/>
    </source>
</evidence>
<protein>
    <recommendedName>
        <fullName evidence="1">Integrase catalytic domain-containing protein</fullName>
    </recommendedName>
</protein>
<evidence type="ECO:0000259" key="1">
    <source>
        <dbReference type="PROSITE" id="PS50994"/>
    </source>
</evidence>
<dbReference type="InterPro" id="IPR036397">
    <property type="entry name" value="RNaseH_sf"/>
</dbReference>
<dbReference type="AlphaFoldDB" id="A0A1Q9E7A2"/>
<dbReference type="InterPro" id="IPR012337">
    <property type="entry name" value="RNaseH-like_sf"/>
</dbReference>
<proteinExistence type="predicted"/>
<dbReference type="PROSITE" id="PS50994">
    <property type="entry name" value="INTEGRASE"/>
    <property type="match status" value="1"/>
</dbReference>
<organism evidence="2 3">
    <name type="scientific">Symbiodinium microadriaticum</name>
    <name type="common">Dinoflagellate</name>
    <name type="synonym">Zooxanthella microadriatica</name>
    <dbReference type="NCBI Taxonomy" id="2951"/>
    <lineage>
        <taxon>Eukaryota</taxon>
        <taxon>Sar</taxon>
        <taxon>Alveolata</taxon>
        <taxon>Dinophyceae</taxon>
        <taxon>Suessiales</taxon>
        <taxon>Symbiodiniaceae</taxon>
        <taxon>Symbiodinium</taxon>
    </lineage>
</organism>
<sequence length="458" mass="52690">MEAIDRFLGDVSWTLPGGYDHEEFLPDPRPERQGTFIPEDAELNSLVQQAQEHGLKEIWRDYFGQVMLLTLTPDRTVVPRVGPGHRNVRWMAMKDSARGWTWLESGSSGFLPRGYRECEALVILYRWPVLNPPGQPEQNRENEVYVSTEEISNREKVEVLRAHVNLGHPHEREFVRLLRAAGTKESILQYVLREFSCAGCAKERRPPTRLPSATPRRFDFNIVVGVDLVFLAGVTDRADLPVLNITCMGTLYSSFGLIDYKRRSSSATWSAFNRLWLRVFGAPQCVMYDEGKEFTGAPFQDGLEMHGIQPVEINRQAPFELGTAERRGGMFKSAYYRTRELRQPQTIAEVEDMIFEVSWAIQTLTNRRASQFLCGGRAEGERLLRTERGHYRPVDEIEEQAMLQNSVQNPQKFQFQILPVVMMRGFDLKIQQLFQDHGEYLIFFKLKLLKLTLAPEAS</sequence>